<gene>
    <name evidence="6" type="ORF">H8693_05665</name>
</gene>
<feature type="transmembrane region" description="Helical" evidence="5">
    <location>
        <begin position="134"/>
        <end position="155"/>
    </location>
</feature>
<evidence type="ECO:0000256" key="3">
    <source>
        <dbReference type="ARBA" id="ARBA00022989"/>
    </source>
</evidence>
<dbReference type="Pfam" id="PF02674">
    <property type="entry name" value="Colicin_V"/>
    <property type="match status" value="2"/>
</dbReference>
<dbReference type="InterPro" id="IPR003825">
    <property type="entry name" value="Colicin-V_CvpA"/>
</dbReference>
<evidence type="ECO:0000256" key="2">
    <source>
        <dbReference type="ARBA" id="ARBA00022692"/>
    </source>
</evidence>
<keyword evidence="3 5" id="KW-1133">Transmembrane helix</keyword>
<feature type="transmembrane region" description="Helical" evidence="5">
    <location>
        <begin position="32"/>
        <end position="53"/>
    </location>
</feature>
<accession>A0A926DIJ9</accession>
<dbReference type="Proteomes" id="UP000617951">
    <property type="component" value="Unassembled WGS sequence"/>
</dbReference>
<dbReference type="GO" id="GO:0016020">
    <property type="term" value="C:membrane"/>
    <property type="evidence" value="ECO:0007669"/>
    <property type="project" value="UniProtKB-SubCell"/>
</dbReference>
<comment type="subcellular location">
    <subcellularLocation>
        <location evidence="1">Membrane</location>
        <topology evidence="1">Multi-pass membrane protein</topology>
    </subcellularLocation>
</comment>
<evidence type="ECO:0000313" key="6">
    <source>
        <dbReference type="EMBL" id="MBC8538419.1"/>
    </source>
</evidence>
<evidence type="ECO:0000256" key="1">
    <source>
        <dbReference type="ARBA" id="ARBA00004141"/>
    </source>
</evidence>
<dbReference type="GO" id="GO:0009403">
    <property type="term" value="P:toxin biosynthetic process"/>
    <property type="evidence" value="ECO:0007669"/>
    <property type="project" value="InterPro"/>
</dbReference>
<proteinExistence type="predicted"/>
<dbReference type="PANTHER" id="PTHR37306:SF1">
    <property type="entry name" value="COLICIN V PRODUCTION PROTEIN"/>
    <property type="match status" value="1"/>
</dbReference>
<protein>
    <submittedName>
        <fullName evidence="6">CvpA family protein</fullName>
    </submittedName>
</protein>
<keyword evidence="2 5" id="KW-0812">Transmembrane</keyword>
<dbReference type="EMBL" id="JACRSS010000002">
    <property type="protein sequence ID" value="MBC8538419.1"/>
    <property type="molecule type" value="Genomic_DNA"/>
</dbReference>
<evidence type="ECO:0000256" key="4">
    <source>
        <dbReference type="ARBA" id="ARBA00023136"/>
    </source>
</evidence>
<dbReference type="PANTHER" id="PTHR37306">
    <property type="entry name" value="COLICIN V PRODUCTION PROTEIN"/>
    <property type="match status" value="1"/>
</dbReference>
<keyword evidence="7" id="KW-1185">Reference proteome</keyword>
<sequence length="234" mass="25810">MNILDIVVLVLLLLYVLNSVYRGFIPSLLNLGGFFVSWIVSFLAYPLLSRALVGSDFFSSLKFYIEGAERIGNYELVRVPVASISESQLTSIMANAKMPTPYDTAIVNNVKNRAFESQGLTTLGEYFDTTIYNVMINIIAILILFLALRLLLTLITNAVSYSSDLPQLRHFDYTLGGAVGLVRGFFSMHLMFTIVPVALILLPIAPISDLLNSSFTSSIFYSGSLVLRLISGTI</sequence>
<dbReference type="RefSeq" id="WP_178621956.1">
    <property type="nucleotide sequence ID" value="NZ_JACRSS010000002.1"/>
</dbReference>
<comment type="caution">
    <text evidence="6">The sequence shown here is derived from an EMBL/GenBank/DDBJ whole genome shotgun (WGS) entry which is preliminary data.</text>
</comment>
<dbReference type="AlphaFoldDB" id="A0A926DIJ9"/>
<evidence type="ECO:0000256" key="5">
    <source>
        <dbReference type="SAM" id="Phobius"/>
    </source>
</evidence>
<evidence type="ECO:0000313" key="7">
    <source>
        <dbReference type="Proteomes" id="UP000617951"/>
    </source>
</evidence>
<feature type="transmembrane region" description="Helical" evidence="5">
    <location>
        <begin position="175"/>
        <end position="202"/>
    </location>
</feature>
<reference evidence="6" key="1">
    <citation type="submission" date="2020-08" db="EMBL/GenBank/DDBJ databases">
        <title>Genome public.</title>
        <authorList>
            <person name="Liu C."/>
            <person name="Sun Q."/>
        </authorList>
    </citation>
    <scope>NUCLEOTIDE SEQUENCE</scope>
    <source>
        <strain evidence="6">NSJ-63</strain>
    </source>
</reference>
<keyword evidence="4 5" id="KW-0472">Membrane</keyword>
<organism evidence="6 7">
    <name type="scientific">Guopingia tenuis</name>
    <dbReference type="NCBI Taxonomy" id="2763656"/>
    <lineage>
        <taxon>Bacteria</taxon>
        <taxon>Bacillati</taxon>
        <taxon>Bacillota</taxon>
        <taxon>Clostridia</taxon>
        <taxon>Christensenellales</taxon>
        <taxon>Christensenellaceae</taxon>
        <taxon>Guopingia</taxon>
    </lineage>
</organism>
<name>A0A926DIJ9_9FIRM</name>